<keyword evidence="3" id="KW-1185">Reference proteome</keyword>
<dbReference type="RefSeq" id="WP_255159614.1">
    <property type="nucleotide sequence ID" value="NZ_CP101497.1"/>
</dbReference>
<feature type="transmembrane region" description="Helical" evidence="1">
    <location>
        <begin position="70"/>
        <end position="97"/>
    </location>
</feature>
<gene>
    <name evidence="2" type="ORF">NNL39_12590</name>
</gene>
<accession>A0ABY5FWF1</accession>
<dbReference type="EMBL" id="CP101497">
    <property type="protein sequence ID" value="UTT62471.1"/>
    <property type="molecule type" value="Genomic_DNA"/>
</dbReference>
<keyword evidence="1" id="KW-0812">Transmembrane</keyword>
<feature type="transmembrane region" description="Helical" evidence="1">
    <location>
        <begin position="40"/>
        <end position="58"/>
    </location>
</feature>
<evidence type="ECO:0000313" key="3">
    <source>
        <dbReference type="Proteomes" id="UP001060039"/>
    </source>
</evidence>
<protein>
    <submittedName>
        <fullName evidence="2">AzlD domain-containing protein</fullName>
    </submittedName>
</protein>
<organism evidence="2 3">
    <name type="scientific">Microcella humidisoli</name>
    <dbReference type="NCBI Taxonomy" id="2963406"/>
    <lineage>
        <taxon>Bacteria</taxon>
        <taxon>Bacillati</taxon>
        <taxon>Actinomycetota</taxon>
        <taxon>Actinomycetes</taxon>
        <taxon>Micrococcales</taxon>
        <taxon>Microbacteriaceae</taxon>
        <taxon>Microcella</taxon>
    </lineage>
</organism>
<name>A0ABY5FWF1_9MICO</name>
<proteinExistence type="predicted"/>
<evidence type="ECO:0000256" key="1">
    <source>
        <dbReference type="SAM" id="Phobius"/>
    </source>
</evidence>
<sequence>MTVWQIILLASILVLATKLLGSLVPPRVLAAPTAARTADLTTVALLSALIVVQTIGAGQGIAIDARLPALAVAAGLFALRVPFIVVIVAAAATAAGLRALGWG</sequence>
<keyword evidence="1" id="KW-0472">Membrane</keyword>
<dbReference type="Proteomes" id="UP001060039">
    <property type="component" value="Chromosome"/>
</dbReference>
<keyword evidence="1" id="KW-1133">Transmembrane helix</keyword>
<evidence type="ECO:0000313" key="2">
    <source>
        <dbReference type="EMBL" id="UTT62471.1"/>
    </source>
</evidence>
<reference evidence="2" key="1">
    <citation type="submission" date="2022-07" db="EMBL/GenBank/DDBJ databases">
        <title>Taxonomic analysis of Microcella humidisoli nov. sp., isolated from riverside soil.</title>
        <authorList>
            <person name="Molina K.M."/>
            <person name="Kim S.B."/>
        </authorList>
    </citation>
    <scope>NUCLEOTIDE SEQUENCE</scope>
    <source>
        <strain evidence="2">MMS21-STM10</strain>
    </source>
</reference>